<dbReference type="PANTHER" id="PTHR43845:SF1">
    <property type="entry name" value="BLR5969 PROTEIN"/>
    <property type="match status" value="1"/>
</dbReference>
<dbReference type="AlphaFoldDB" id="A0A398CXD5"/>
<dbReference type="InterPro" id="IPR011990">
    <property type="entry name" value="TPR-like_helical_dom_sf"/>
</dbReference>
<evidence type="ECO:0000256" key="1">
    <source>
        <dbReference type="PROSITE-ProRule" id="PRU00339"/>
    </source>
</evidence>
<dbReference type="EMBL" id="QXJM01000029">
    <property type="protein sequence ID" value="RIE03881.1"/>
    <property type="molecule type" value="Genomic_DNA"/>
</dbReference>
<organism evidence="4 5">
    <name type="scientific">Cohnella faecalis</name>
    <dbReference type="NCBI Taxonomy" id="2315694"/>
    <lineage>
        <taxon>Bacteria</taxon>
        <taxon>Bacillati</taxon>
        <taxon>Bacillota</taxon>
        <taxon>Bacilli</taxon>
        <taxon>Bacillales</taxon>
        <taxon>Paenibacillaceae</taxon>
        <taxon>Cohnella</taxon>
    </lineage>
</organism>
<keyword evidence="1" id="KW-0802">TPR repeat</keyword>
<feature type="domain" description="AMP-dependent synthetase/ligase" evidence="3">
    <location>
        <begin position="73"/>
        <end position="230"/>
    </location>
</feature>
<evidence type="ECO:0000313" key="4">
    <source>
        <dbReference type="EMBL" id="RIE03881.1"/>
    </source>
</evidence>
<feature type="region of interest" description="Disordered" evidence="2">
    <location>
        <begin position="577"/>
        <end position="596"/>
    </location>
</feature>
<evidence type="ECO:0000256" key="2">
    <source>
        <dbReference type="SAM" id="MobiDB-lite"/>
    </source>
</evidence>
<gene>
    <name evidence="4" type="ORF">D3H35_07890</name>
</gene>
<dbReference type="Proteomes" id="UP000266340">
    <property type="component" value="Unassembled WGS sequence"/>
</dbReference>
<keyword evidence="5" id="KW-1185">Reference proteome</keyword>
<dbReference type="InterPro" id="IPR042099">
    <property type="entry name" value="ANL_N_sf"/>
</dbReference>
<evidence type="ECO:0000259" key="3">
    <source>
        <dbReference type="Pfam" id="PF00501"/>
    </source>
</evidence>
<dbReference type="Pfam" id="PF13181">
    <property type="entry name" value="TPR_8"/>
    <property type="match status" value="1"/>
</dbReference>
<dbReference type="PROSITE" id="PS50293">
    <property type="entry name" value="TPR_REGION"/>
    <property type="match status" value="1"/>
</dbReference>
<evidence type="ECO:0000313" key="5">
    <source>
        <dbReference type="Proteomes" id="UP000266340"/>
    </source>
</evidence>
<dbReference type="PANTHER" id="PTHR43845">
    <property type="entry name" value="BLR5969 PROTEIN"/>
    <property type="match status" value="1"/>
</dbReference>
<dbReference type="Gene3D" id="3.40.50.12780">
    <property type="entry name" value="N-terminal domain of ligase-like"/>
    <property type="match status" value="1"/>
</dbReference>
<feature type="repeat" description="TPR" evidence="1">
    <location>
        <begin position="536"/>
        <end position="569"/>
    </location>
</feature>
<dbReference type="PROSITE" id="PS50005">
    <property type="entry name" value="TPR"/>
    <property type="match status" value="1"/>
</dbReference>
<dbReference type="Pfam" id="PF00501">
    <property type="entry name" value="AMP-binding"/>
    <property type="match status" value="1"/>
</dbReference>
<proteinExistence type="predicted"/>
<dbReference type="Gene3D" id="1.25.40.10">
    <property type="entry name" value="Tetratricopeptide repeat domain"/>
    <property type="match status" value="1"/>
</dbReference>
<dbReference type="SUPFAM" id="SSF56801">
    <property type="entry name" value="Acetyl-CoA synthetase-like"/>
    <property type="match status" value="1"/>
</dbReference>
<name>A0A398CXD5_9BACL</name>
<dbReference type="InterPro" id="IPR019734">
    <property type="entry name" value="TPR_rpt"/>
</dbReference>
<dbReference type="SMART" id="SM00028">
    <property type="entry name" value="TPR"/>
    <property type="match status" value="2"/>
</dbReference>
<sequence length="596" mass="65773">MKSRERVFRELLERLTKSPLYIEKLGNRNVTRLSLAQIGLLPLTRKEELRRAGSFGHLAVDMREVAQYHESFGTTGEPSASWFTSKDLKTGGKQMRECGVGLNPDDLVLIRFPYAMSLPAFLMQHAARQAGAGVVPASGRTPVTPYPRVLELMRRLGVTIVAGLPREMELLAETARLLGSDIKKDYPDLRALCVAGELTGELRRQHIERLWGVPVFNLYGSTETGNIAAMCEHGIMHIVEKDFVVETLAEDGFAPVDPGAKGFAAITTLTHEASPLLRYFNEDVVSVEACACACGRTGSKLVHYGRAKDRIRFGEIVLDGKDIQDAVYSLVPAPDAWKAVEQADGIRFLLDSHRRKEWSEEGVRARLSERLGVPVDVEFAAEGMLLDRDELVRNAPSKKPVYIQRNGDAAPDAPAANPVRDWLGRGRRKLIDGRFSEARRLFGQATAFDPSDAEAHALLAAAYGRLIEAGNMLEKIKLLPQLEKEIAAALAIDQKLPFARRMNGARLLNTPGTLGGDPSAAAEEFRYCIAHGQADADVWVSLSECYMKLGDSRQAIESLRQALDRSPKHVRANEWMRQLAGNSEASPSDGEVREDQ</sequence>
<reference evidence="4 5" key="1">
    <citation type="submission" date="2018-09" db="EMBL/GenBank/DDBJ databases">
        <title>Cohnella cavernae sp. nov., isolated from a karst cave.</title>
        <authorList>
            <person name="Zhu H."/>
        </authorList>
    </citation>
    <scope>NUCLEOTIDE SEQUENCE [LARGE SCALE GENOMIC DNA]</scope>
    <source>
        <strain evidence="4 5">K2E09-144</strain>
    </source>
</reference>
<dbReference type="OrthoDB" id="580775at2"/>
<dbReference type="RefSeq" id="WP_119148557.1">
    <property type="nucleotide sequence ID" value="NZ_JBHSOV010000006.1"/>
</dbReference>
<comment type="caution">
    <text evidence="4">The sequence shown here is derived from an EMBL/GenBank/DDBJ whole genome shotgun (WGS) entry which is preliminary data.</text>
</comment>
<dbReference type="SUPFAM" id="SSF48452">
    <property type="entry name" value="TPR-like"/>
    <property type="match status" value="1"/>
</dbReference>
<protein>
    <recommendedName>
        <fullName evidence="3">AMP-dependent synthetase/ligase domain-containing protein</fullName>
    </recommendedName>
</protein>
<accession>A0A398CXD5</accession>
<dbReference type="InterPro" id="IPR000873">
    <property type="entry name" value="AMP-dep_synth/lig_dom"/>
</dbReference>